<keyword evidence="3" id="KW-1185">Reference proteome</keyword>
<protein>
    <submittedName>
        <fullName evidence="2">Uncharacterized protein</fullName>
    </submittedName>
</protein>
<dbReference type="Proteomes" id="UP000612680">
    <property type="component" value="Chromosome"/>
</dbReference>
<dbReference type="EMBL" id="CP056775">
    <property type="protein sequence ID" value="QRQ99799.1"/>
    <property type="molecule type" value="Genomic_DNA"/>
</dbReference>
<sequence>MKRIKLVNAVLIGSILVLSVTFINKFKQFNSTRQRNDIDSLANLLHSFDPEIKHGATIGFISDTSAGKLADLHFKVSFVLAPIIVADGFQDTMVALSVNHQTPKTPSGYHVIKNVSLGRFKARLICVNND</sequence>
<name>A0ABX7I1Z7_9BACT</name>
<keyword evidence="1" id="KW-0472">Membrane</keyword>
<accession>A0ABX7I1Z7</accession>
<gene>
    <name evidence="2" type="ORF">HWI92_02125</name>
</gene>
<feature type="transmembrane region" description="Helical" evidence="1">
    <location>
        <begin position="6"/>
        <end position="26"/>
    </location>
</feature>
<evidence type="ECO:0000313" key="2">
    <source>
        <dbReference type="EMBL" id="QRQ99799.1"/>
    </source>
</evidence>
<proteinExistence type="predicted"/>
<keyword evidence="1" id="KW-1133">Transmembrane helix</keyword>
<evidence type="ECO:0000313" key="3">
    <source>
        <dbReference type="Proteomes" id="UP000612680"/>
    </source>
</evidence>
<dbReference type="RefSeq" id="WP_204660561.1">
    <property type="nucleotide sequence ID" value="NZ_CP056775.1"/>
</dbReference>
<keyword evidence="1" id="KW-0812">Transmembrane</keyword>
<evidence type="ECO:0000256" key="1">
    <source>
        <dbReference type="SAM" id="Phobius"/>
    </source>
</evidence>
<organism evidence="2 3">
    <name type="scientific">Dyadobacter sandarakinus</name>
    <dbReference type="NCBI Taxonomy" id="2747268"/>
    <lineage>
        <taxon>Bacteria</taxon>
        <taxon>Pseudomonadati</taxon>
        <taxon>Bacteroidota</taxon>
        <taxon>Cytophagia</taxon>
        <taxon>Cytophagales</taxon>
        <taxon>Spirosomataceae</taxon>
        <taxon>Dyadobacter</taxon>
    </lineage>
</organism>
<reference evidence="2 3" key="1">
    <citation type="submission" date="2020-06" db="EMBL/GenBank/DDBJ databases">
        <title>Dyadobacter sandarakinus sp. nov., isolated from the soil of the Arctic Yellow River Station.</title>
        <authorList>
            <person name="Zhang Y."/>
            <person name="Peng F."/>
        </authorList>
    </citation>
    <scope>NUCLEOTIDE SEQUENCE [LARGE SCALE GENOMIC DNA]</scope>
    <source>
        <strain evidence="2 3">Q3-56</strain>
    </source>
</reference>